<comment type="similarity">
    <text evidence="1">Belongs to the DNA mismatch repair MutL/HexB family.</text>
</comment>
<feature type="region of interest" description="Disordered" evidence="3">
    <location>
        <begin position="753"/>
        <end position="788"/>
    </location>
</feature>
<feature type="region of interest" description="Disordered" evidence="3">
    <location>
        <begin position="583"/>
        <end position="667"/>
    </location>
</feature>
<feature type="region of interest" description="Disordered" evidence="3">
    <location>
        <begin position="688"/>
        <end position="740"/>
    </location>
</feature>
<feature type="compositionally biased region" description="Polar residues" evidence="3">
    <location>
        <begin position="475"/>
        <end position="492"/>
    </location>
</feature>
<dbReference type="Gene3D" id="3.30.230.10">
    <property type="match status" value="1"/>
</dbReference>
<proteinExistence type="inferred from homology"/>
<accession>A0A6S6VUS6</accession>
<dbReference type="InterPro" id="IPR020568">
    <property type="entry name" value="Ribosomal_Su5_D2-typ_SF"/>
</dbReference>
<feature type="compositionally biased region" description="Polar residues" evidence="3">
    <location>
        <begin position="370"/>
        <end position="395"/>
    </location>
</feature>
<organism evidence="5 6">
    <name type="scientific">Pyrenophora teres f. teres</name>
    <dbReference type="NCBI Taxonomy" id="97479"/>
    <lineage>
        <taxon>Eukaryota</taxon>
        <taxon>Fungi</taxon>
        <taxon>Dikarya</taxon>
        <taxon>Ascomycota</taxon>
        <taxon>Pezizomycotina</taxon>
        <taxon>Dothideomycetes</taxon>
        <taxon>Pleosporomycetidae</taxon>
        <taxon>Pleosporales</taxon>
        <taxon>Pleosporineae</taxon>
        <taxon>Pleosporaceae</taxon>
        <taxon>Pyrenophora</taxon>
    </lineage>
</organism>
<feature type="compositionally biased region" description="Acidic residues" evidence="3">
    <location>
        <begin position="911"/>
        <end position="929"/>
    </location>
</feature>
<keyword evidence="2" id="KW-0227">DNA damage</keyword>
<name>A0A6S6VUS6_9PLEO</name>
<dbReference type="NCBIfam" id="TIGR00585">
    <property type="entry name" value="mutl"/>
    <property type="match status" value="1"/>
</dbReference>
<dbReference type="GO" id="GO:0005524">
    <property type="term" value="F:ATP binding"/>
    <property type="evidence" value="ECO:0007669"/>
    <property type="project" value="InterPro"/>
</dbReference>
<feature type="region of interest" description="Disordered" evidence="3">
    <location>
        <begin position="465"/>
        <end position="541"/>
    </location>
</feature>
<dbReference type="Pfam" id="PF13589">
    <property type="entry name" value="HATPase_c_3"/>
    <property type="match status" value="1"/>
</dbReference>
<dbReference type="SMART" id="SM01340">
    <property type="entry name" value="DNA_mis_repair"/>
    <property type="match status" value="1"/>
</dbReference>
<dbReference type="Proteomes" id="UP000472372">
    <property type="component" value="Chromosome 1"/>
</dbReference>
<dbReference type="GO" id="GO:0032389">
    <property type="term" value="C:MutLalpha complex"/>
    <property type="evidence" value="ECO:0007669"/>
    <property type="project" value="TreeGrafter"/>
</dbReference>
<dbReference type="Gene3D" id="3.30.565.10">
    <property type="entry name" value="Histidine kinase-like ATPase, C-terminal domain"/>
    <property type="match status" value="1"/>
</dbReference>
<dbReference type="InterPro" id="IPR014762">
    <property type="entry name" value="DNA_mismatch_repair_CS"/>
</dbReference>
<dbReference type="FunFam" id="3.30.565.10:FF:000017">
    <property type="entry name" value="PMS1 homolog 1, mismatch repair system component"/>
    <property type="match status" value="1"/>
</dbReference>
<dbReference type="GO" id="GO:0016887">
    <property type="term" value="F:ATP hydrolysis activity"/>
    <property type="evidence" value="ECO:0007669"/>
    <property type="project" value="InterPro"/>
</dbReference>
<gene>
    <name evidence="5" type="ORF">PTTW11_01185</name>
</gene>
<reference evidence="5" key="1">
    <citation type="submission" date="2021-02" db="EMBL/GenBank/DDBJ databases">
        <authorList>
            <person name="Syme A R."/>
            <person name="Syme A R."/>
            <person name="Moolhuijzen P."/>
        </authorList>
    </citation>
    <scope>NUCLEOTIDE SEQUENCE</scope>
    <source>
        <strain evidence="5">W1-1</strain>
    </source>
</reference>
<feature type="compositionally biased region" description="Polar residues" evidence="3">
    <location>
        <begin position="503"/>
        <end position="514"/>
    </location>
</feature>
<evidence type="ECO:0000256" key="2">
    <source>
        <dbReference type="ARBA" id="ARBA00022763"/>
    </source>
</evidence>
<evidence type="ECO:0000256" key="1">
    <source>
        <dbReference type="ARBA" id="ARBA00006082"/>
    </source>
</evidence>
<feature type="compositionally biased region" description="Basic and acidic residues" evidence="3">
    <location>
        <begin position="403"/>
        <end position="412"/>
    </location>
</feature>
<dbReference type="PROSITE" id="PS00058">
    <property type="entry name" value="DNA_MISMATCH_REPAIR_1"/>
    <property type="match status" value="1"/>
</dbReference>
<dbReference type="InterPro" id="IPR002099">
    <property type="entry name" value="MutL/Mlh/PMS"/>
</dbReference>
<dbReference type="CDD" id="cd03485">
    <property type="entry name" value="MutL_Trans_hPMS_1_like"/>
    <property type="match status" value="1"/>
</dbReference>
<dbReference type="Pfam" id="PF01119">
    <property type="entry name" value="DNA_mis_repair"/>
    <property type="match status" value="1"/>
</dbReference>
<dbReference type="SUPFAM" id="SSF54211">
    <property type="entry name" value="Ribosomal protein S5 domain 2-like"/>
    <property type="match status" value="1"/>
</dbReference>
<dbReference type="InterPro" id="IPR013507">
    <property type="entry name" value="DNA_mismatch_S5_2-like"/>
</dbReference>
<dbReference type="PANTHER" id="PTHR10073:SF41">
    <property type="entry name" value="MISMATCH REPAIR PROTEIN, PUTATIVE (AFU_ORTHOLOGUE AFUA_8G05820)-RELATED"/>
    <property type="match status" value="1"/>
</dbReference>
<evidence type="ECO:0000313" key="6">
    <source>
        <dbReference type="Proteomes" id="UP000472372"/>
    </source>
</evidence>
<dbReference type="GO" id="GO:0030983">
    <property type="term" value="F:mismatched DNA binding"/>
    <property type="evidence" value="ECO:0007669"/>
    <property type="project" value="InterPro"/>
</dbReference>
<dbReference type="AlphaFoldDB" id="A0A6S6VUS6"/>
<feature type="compositionally biased region" description="Polar residues" evidence="3">
    <location>
        <begin position="618"/>
        <end position="631"/>
    </location>
</feature>
<dbReference type="InterPro" id="IPR036890">
    <property type="entry name" value="HATPase_C_sf"/>
</dbReference>
<protein>
    <submittedName>
        <fullName evidence="5">MutL</fullName>
    </submittedName>
</protein>
<evidence type="ECO:0000313" key="5">
    <source>
        <dbReference type="EMBL" id="CAE7001068.1"/>
    </source>
</evidence>
<dbReference type="EMBL" id="HG992977">
    <property type="protein sequence ID" value="CAE7001068.1"/>
    <property type="molecule type" value="Genomic_DNA"/>
</dbReference>
<feature type="region of interest" description="Disordered" evidence="3">
    <location>
        <begin position="358"/>
        <end position="413"/>
    </location>
</feature>
<dbReference type="InterPro" id="IPR038973">
    <property type="entry name" value="MutL/Mlh/Pms-like"/>
</dbReference>
<feature type="domain" description="DNA mismatch repair protein S5" evidence="4">
    <location>
        <begin position="229"/>
        <end position="357"/>
    </location>
</feature>
<dbReference type="GO" id="GO:0061982">
    <property type="term" value="P:meiosis I cell cycle process"/>
    <property type="evidence" value="ECO:0007669"/>
    <property type="project" value="UniProtKB-ARBA"/>
</dbReference>
<feature type="region of interest" description="Disordered" evidence="3">
    <location>
        <begin position="895"/>
        <end position="929"/>
    </location>
</feature>
<evidence type="ECO:0000259" key="4">
    <source>
        <dbReference type="SMART" id="SM01340"/>
    </source>
</evidence>
<dbReference type="GO" id="GO:0140664">
    <property type="term" value="F:ATP-dependent DNA damage sensor activity"/>
    <property type="evidence" value="ECO:0007669"/>
    <property type="project" value="InterPro"/>
</dbReference>
<feature type="compositionally biased region" description="Polar residues" evidence="3">
    <location>
        <begin position="707"/>
        <end position="722"/>
    </location>
</feature>
<dbReference type="PANTHER" id="PTHR10073">
    <property type="entry name" value="DNA MISMATCH REPAIR PROTEIN MLH, PMS, MUTL"/>
    <property type="match status" value="1"/>
</dbReference>
<feature type="compositionally biased region" description="Polar residues" evidence="3">
    <location>
        <begin position="757"/>
        <end position="766"/>
    </location>
</feature>
<dbReference type="CDD" id="cd16926">
    <property type="entry name" value="HATPase_MutL-MLH-PMS-like"/>
    <property type="match status" value="1"/>
</dbReference>
<dbReference type="GO" id="GO:0006298">
    <property type="term" value="P:mismatch repair"/>
    <property type="evidence" value="ECO:0007669"/>
    <property type="project" value="InterPro"/>
</dbReference>
<evidence type="ECO:0000256" key="3">
    <source>
        <dbReference type="SAM" id="MobiDB-lite"/>
    </source>
</evidence>
<dbReference type="InterPro" id="IPR014721">
    <property type="entry name" value="Ribsml_uS5_D2-typ_fold_subgr"/>
</dbReference>
<dbReference type="SUPFAM" id="SSF55874">
    <property type="entry name" value="ATPase domain of HSP90 chaperone/DNA topoisomerase II/histidine kinase"/>
    <property type="match status" value="1"/>
</dbReference>
<sequence>MTEGPEAIPLPGIAALPPATARQIGSGQVLVDPSSVVKELIDNSLDARAKSIFVDIAANTIDSIQVKDDGHGIPAEDRPLVCRRYCTSKIRDFHDLRNVGGKWLGFRGEALSSMAEMSASLDVATRVEGELVAVKIKYNRNGELASTVHDSHPVGTTVKVAKFFDYIPVRKQTALKNSSRFLAKIRRLMQAYALARPTTRFRLHVLKARNSNSDFVYAPKADANVEDAALKVVGKDCALQCDWTAMEADGFEIHAFLPKPTANRSKISGQGAFVSADGRPLSSSRGTIKQIVVAFKERLRKSNSSLAGVKEPFFCMNIICPPGSYDPNIEPAKDDVMFENSEVVLSVVNRLLTSYYPEASGDASDEEPPLSSQQHLDTPPETLQGSDGPSINVQEHATPIPEGRPKSREQPRWRSTMYGIDEEDIEYLQDSQAPTIEQEDGFRAVEVSNPWTIARMNAAIKPKPVADNGQLLSPAKSQTGVTARSSSPNPYVTPNRPLLKRSLTPQTSLRSTVARSPLDEELERSFQRLSQGPSEADAFGNGGEERLAEQRHNDLMSPSVGVRRSNHVAPTDFQRASLLFPQSSPASQDMFPPAPSAPPKAQRKRQTYTNKPFAPPAMQSNDVWSGQQFPASQPPKPPGRQKRTNDPGRSFQAPYTPHPPRLEQTERMTGPQIYSEDDSDIRHFFEQSRQPRGNSYTHEEEPPYMDSQATNRISLPSGNANPSVPHPSSIPRKPDARDQASAKEIEAYFLSHEHPHSSQPQRNQGKQQKHTTALERNKSFKLPLERTPTGTPTHHLILNLSIDIHSFSNSILTLDMECAINGDHEAFLEAVDEKTVMRWVVHLDACLETMYGRIGGADVRGVLHEGVQSGFDGLVRSVGDGSVEMESVGGSVVREADSPSLYGGEGGGGVDDGDVVEEYDGDDDDVEDEMLMDF</sequence>